<dbReference type="Proteomes" id="UP001139646">
    <property type="component" value="Unassembled WGS sequence"/>
</dbReference>
<sequence>MLNPSNNQQHFIINKTGQMFLVDEMKNFSLVLDINVNRPVAQSPLKLTAITLHPNFSLRDQPGYGTFYTAHLEALDKQSKTKRIQENNDALMLKFDAVITEWQFNSINYQKVNVKTKREVIRIAVPSNNMTIEQMSFNPYTKSWNEGFGLLYVALNGEVDRQEPLYSGVILRINPTKFGLRSFTVPNSNPYLKDIDIRDEIYLLGAQKIKQFVWPSKSSNNLLLSHQYLNKSLLSWVNMKSDWRKSPPKNVVYQADVPIEDTLLYRGRYLPHLRNKLLILTKVNQAWLVESLHIKPSVSSVTSIENKPDPEWQFGPQQLANESNVSFSQDFNGEVLVLDKTVGKIFQLPQASVTMKKAIKASVAPAEKPTSGVYVLFLVLIALGFFIYFIKRNKTSAKAIVRTQFAQLELSESQHQIGLYHRHKNSPDIIIDIVDIATCEVMLNEVSVCVINQNAGHGFDNDKDQDLRSIFIKEKVDKMVDGKIRQISLSFTDVRNKTYDICLYMRKGSARVTKKTYSVVIEDAIDWCWLIASKINPNETAKRKEKPVIYSKQSLEATKPVGETTSLHEQAEMNRNAAGVTLKSNQGPNITSAVTPPKATVAEASNEAIVSTKQQSSIDTELVNALEKLVDLKQQGFLTQEEFTKAKENLLSSLFDK</sequence>
<protein>
    <submittedName>
        <fullName evidence="2">SHOCT domain-containing protein</fullName>
    </submittedName>
</protein>
<keyword evidence="1" id="KW-0812">Transmembrane</keyword>
<keyword evidence="3" id="KW-1185">Reference proteome</keyword>
<comment type="caution">
    <text evidence="2">The sequence shown here is derived from an EMBL/GenBank/DDBJ whole genome shotgun (WGS) entry which is preliminary data.</text>
</comment>
<accession>A0ABS9WZ55</accession>
<proteinExistence type="predicted"/>
<dbReference type="RefSeq" id="WP_242282698.1">
    <property type="nucleotide sequence ID" value="NZ_JAKKSL010000001.1"/>
</dbReference>
<feature type="transmembrane region" description="Helical" evidence="1">
    <location>
        <begin position="372"/>
        <end position="390"/>
    </location>
</feature>
<dbReference type="InterPro" id="IPR011042">
    <property type="entry name" value="6-blade_b-propeller_TolB-like"/>
</dbReference>
<keyword evidence="1" id="KW-0472">Membrane</keyword>
<evidence type="ECO:0000256" key="1">
    <source>
        <dbReference type="SAM" id="Phobius"/>
    </source>
</evidence>
<gene>
    <name evidence="2" type="ORF">L3081_00295</name>
</gene>
<organism evidence="2 3">
    <name type="scientific">Colwellia maritima</name>
    <dbReference type="NCBI Taxonomy" id="2912588"/>
    <lineage>
        <taxon>Bacteria</taxon>
        <taxon>Pseudomonadati</taxon>
        <taxon>Pseudomonadota</taxon>
        <taxon>Gammaproteobacteria</taxon>
        <taxon>Alteromonadales</taxon>
        <taxon>Colwelliaceae</taxon>
        <taxon>Colwellia</taxon>
    </lineage>
</organism>
<dbReference type="Gene3D" id="2.120.10.30">
    <property type="entry name" value="TolB, C-terminal domain"/>
    <property type="match status" value="1"/>
</dbReference>
<name>A0ABS9WZ55_9GAMM</name>
<keyword evidence="1" id="KW-1133">Transmembrane helix</keyword>
<evidence type="ECO:0000313" key="2">
    <source>
        <dbReference type="EMBL" id="MCI2282122.1"/>
    </source>
</evidence>
<evidence type="ECO:0000313" key="3">
    <source>
        <dbReference type="Proteomes" id="UP001139646"/>
    </source>
</evidence>
<reference evidence="2" key="1">
    <citation type="submission" date="2022-01" db="EMBL/GenBank/DDBJ databases">
        <title>Colwellia maritima, isolated from seawater.</title>
        <authorList>
            <person name="Kristyanto S."/>
            <person name="Jung J."/>
            <person name="Jeon C.O."/>
        </authorList>
    </citation>
    <scope>NUCLEOTIDE SEQUENCE</scope>
    <source>
        <strain evidence="2">MSW7</strain>
    </source>
</reference>
<dbReference type="EMBL" id="JAKKSL010000001">
    <property type="protein sequence ID" value="MCI2282122.1"/>
    <property type="molecule type" value="Genomic_DNA"/>
</dbReference>